<dbReference type="AlphaFoldDB" id="A0A8S0UYC4"/>
<dbReference type="Gramene" id="OE9A121616T1">
    <property type="protein sequence ID" value="OE9A121616C1"/>
    <property type="gene ID" value="OE9A121616"/>
</dbReference>
<accession>A0A8S0UYC4</accession>
<organism evidence="2 3">
    <name type="scientific">Olea europaea subsp. europaea</name>
    <dbReference type="NCBI Taxonomy" id="158383"/>
    <lineage>
        <taxon>Eukaryota</taxon>
        <taxon>Viridiplantae</taxon>
        <taxon>Streptophyta</taxon>
        <taxon>Embryophyta</taxon>
        <taxon>Tracheophyta</taxon>
        <taxon>Spermatophyta</taxon>
        <taxon>Magnoliopsida</taxon>
        <taxon>eudicotyledons</taxon>
        <taxon>Gunneridae</taxon>
        <taxon>Pentapetalae</taxon>
        <taxon>asterids</taxon>
        <taxon>lamiids</taxon>
        <taxon>Lamiales</taxon>
        <taxon>Oleaceae</taxon>
        <taxon>Oleeae</taxon>
        <taxon>Olea</taxon>
    </lineage>
</organism>
<gene>
    <name evidence="2" type="ORF">OLEA9_A121616</name>
</gene>
<evidence type="ECO:0000313" key="3">
    <source>
        <dbReference type="Proteomes" id="UP000594638"/>
    </source>
</evidence>
<sequence length="56" mass="6099">RNFLGNKSDAVAAADQMLRVMACPQEDDSSSSSSSGLLRPKKSPGIKEYMKIRLNV</sequence>
<comment type="caution">
    <text evidence="2">The sequence shown here is derived from an EMBL/GenBank/DDBJ whole genome shotgun (WGS) entry which is preliminary data.</text>
</comment>
<name>A0A8S0UYC4_OLEEU</name>
<protein>
    <submittedName>
        <fullName evidence="2">Uncharacterized protein</fullName>
    </submittedName>
</protein>
<dbReference type="Proteomes" id="UP000594638">
    <property type="component" value="Unassembled WGS sequence"/>
</dbReference>
<evidence type="ECO:0000256" key="1">
    <source>
        <dbReference type="SAM" id="MobiDB-lite"/>
    </source>
</evidence>
<dbReference type="EMBL" id="CACTIH010009143">
    <property type="protein sequence ID" value="CAA3025767.1"/>
    <property type="molecule type" value="Genomic_DNA"/>
</dbReference>
<evidence type="ECO:0000313" key="2">
    <source>
        <dbReference type="EMBL" id="CAA3025767.1"/>
    </source>
</evidence>
<proteinExistence type="predicted"/>
<feature type="region of interest" description="Disordered" evidence="1">
    <location>
        <begin position="24"/>
        <end position="44"/>
    </location>
</feature>
<keyword evidence="3" id="KW-1185">Reference proteome</keyword>
<reference evidence="2 3" key="1">
    <citation type="submission" date="2019-12" db="EMBL/GenBank/DDBJ databases">
        <authorList>
            <person name="Alioto T."/>
            <person name="Alioto T."/>
            <person name="Gomez Garrido J."/>
        </authorList>
    </citation>
    <scope>NUCLEOTIDE SEQUENCE [LARGE SCALE GENOMIC DNA]</scope>
</reference>
<feature type="non-terminal residue" evidence="2">
    <location>
        <position position="1"/>
    </location>
</feature>